<evidence type="ECO:0000313" key="3">
    <source>
        <dbReference type="Proteomes" id="UP001178461"/>
    </source>
</evidence>
<proteinExistence type="predicted"/>
<reference evidence="2" key="1">
    <citation type="submission" date="2022-12" db="EMBL/GenBank/DDBJ databases">
        <authorList>
            <person name="Alioto T."/>
            <person name="Alioto T."/>
            <person name="Gomez Garrido J."/>
        </authorList>
    </citation>
    <scope>NUCLEOTIDE SEQUENCE</scope>
</reference>
<protein>
    <submittedName>
        <fullName evidence="2">Uncharacterized protein</fullName>
    </submittedName>
</protein>
<sequence>MLSQESSLPGPARSCQCKTSQQPPPCPQQLLFDHAQDWHLAAVLQCSRGVHNRYPGSQRLAWLALLRLRAGF</sequence>
<organism evidence="2 3">
    <name type="scientific">Podarcis lilfordi</name>
    <name type="common">Lilford's wall lizard</name>
    <dbReference type="NCBI Taxonomy" id="74358"/>
    <lineage>
        <taxon>Eukaryota</taxon>
        <taxon>Metazoa</taxon>
        <taxon>Chordata</taxon>
        <taxon>Craniata</taxon>
        <taxon>Vertebrata</taxon>
        <taxon>Euteleostomi</taxon>
        <taxon>Lepidosauria</taxon>
        <taxon>Squamata</taxon>
        <taxon>Bifurcata</taxon>
        <taxon>Unidentata</taxon>
        <taxon>Episquamata</taxon>
        <taxon>Laterata</taxon>
        <taxon>Lacertibaenia</taxon>
        <taxon>Lacertidae</taxon>
        <taxon>Podarcis</taxon>
    </lineage>
</organism>
<evidence type="ECO:0000256" key="1">
    <source>
        <dbReference type="SAM" id="MobiDB-lite"/>
    </source>
</evidence>
<gene>
    <name evidence="2" type="ORF">PODLI_1B036153</name>
</gene>
<feature type="region of interest" description="Disordered" evidence="1">
    <location>
        <begin position="1"/>
        <end position="24"/>
    </location>
</feature>
<dbReference type="AlphaFoldDB" id="A0AA35P8L9"/>
<name>A0AA35P8L9_9SAUR</name>
<keyword evidence="3" id="KW-1185">Reference proteome</keyword>
<accession>A0AA35P8L9</accession>
<evidence type="ECO:0000313" key="2">
    <source>
        <dbReference type="EMBL" id="CAI5776198.1"/>
    </source>
</evidence>
<dbReference type="Proteomes" id="UP001178461">
    <property type="component" value="Chromosome 5"/>
</dbReference>
<dbReference type="EMBL" id="OX395130">
    <property type="protein sequence ID" value="CAI5776198.1"/>
    <property type="molecule type" value="Genomic_DNA"/>
</dbReference>